<dbReference type="InterPro" id="IPR036047">
    <property type="entry name" value="F-box-like_dom_sf"/>
</dbReference>
<dbReference type="PANTHER" id="PTHR38926:SF5">
    <property type="entry name" value="F-BOX AND LEUCINE-RICH REPEAT PROTEIN 6"/>
    <property type="match status" value="1"/>
</dbReference>
<evidence type="ECO:0008006" key="3">
    <source>
        <dbReference type="Google" id="ProtNLM"/>
    </source>
</evidence>
<dbReference type="EMBL" id="OC855218">
    <property type="protein sequence ID" value="CAD7621527.1"/>
    <property type="molecule type" value="Genomic_DNA"/>
</dbReference>
<dbReference type="EMBL" id="CAJPIZ010000643">
    <property type="protein sequence ID" value="CAG2101957.1"/>
    <property type="molecule type" value="Genomic_DNA"/>
</dbReference>
<accession>A0A7R9PV65</accession>
<dbReference type="Proteomes" id="UP000759131">
    <property type="component" value="Unassembled WGS sequence"/>
</dbReference>
<sequence>MIMAQQITTTMTKLETRDEAIKRQPTIYPKNSFDRYGDDLCQLLLSYLTFEDRFRCECVSKQFKRTVFASVIDIQISDRLIKQIQVLKQPIHQIMATIAMKCPKLEIIDCRGLILKYDDNIPEVLGIFRDNCPHLRDIYMNLLPNCGQLLTEFGQLVTRMDDNNCYTTYEGVNACQGLSHLGLLCWPKKTTTGFDLTFIANVRKLEIYSLTDDYGANRRWATLVAESRCLQSLALSDCYCDSLFMTDLCQQLPRLRQLRELTLELATDDTPDGHSMFNQCLRTIGVNCKQLQRLSLTMYFNDADDPSLPILLDSLRVYSRLKRLQLTLKGVVANGLLDPLKHFKRLTHLKLDLTEVNANVLKDFPIKCRRLQYLSISYYHMTRECLPHISRLPALQTLVIESPNIMDFSGSDLSVVLTKSPKLKSIEVIEDLRKFKAKYTYFYRINDLKL</sequence>
<dbReference type="Gene3D" id="3.80.10.10">
    <property type="entry name" value="Ribonuclease Inhibitor"/>
    <property type="match status" value="1"/>
</dbReference>
<keyword evidence="2" id="KW-1185">Reference proteome</keyword>
<evidence type="ECO:0000313" key="1">
    <source>
        <dbReference type="EMBL" id="CAD7621527.1"/>
    </source>
</evidence>
<proteinExistence type="predicted"/>
<protein>
    <recommendedName>
        <fullName evidence="3">F-box domain-containing protein</fullName>
    </recommendedName>
</protein>
<dbReference type="SUPFAM" id="SSF81383">
    <property type="entry name" value="F-box domain"/>
    <property type="match status" value="1"/>
</dbReference>
<organism evidence="1">
    <name type="scientific">Medioppia subpectinata</name>
    <dbReference type="NCBI Taxonomy" id="1979941"/>
    <lineage>
        <taxon>Eukaryota</taxon>
        <taxon>Metazoa</taxon>
        <taxon>Ecdysozoa</taxon>
        <taxon>Arthropoda</taxon>
        <taxon>Chelicerata</taxon>
        <taxon>Arachnida</taxon>
        <taxon>Acari</taxon>
        <taxon>Acariformes</taxon>
        <taxon>Sarcoptiformes</taxon>
        <taxon>Oribatida</taxon>
        <taxon>Brachypylina</taxon>
        <taxon>Oppioidea</taxon>
        <taxon>Oppiidae</taxon>
        <taxon>Medioppia</taxon>
    </lineage>
</organism>
<reference evidence="1" key="1">
    <citation type="submission" date="2020-11" db="EMBL/GenBank/DDBJ databases">
        <authorList>
            <person name="Tran Van P."/>
        </authorList>
    </citation>
    <scope>NUCLEOTIDE SEQUENCE</scope>
</reference>
<dbReference type="SUPFAM" id="SSF52047">
    <property type="entry name" value="RNI-like"/>
    <property type="match status" value="1"/>
</dbReference>
<gene>
    <name evidence="1" type="ORF">OSB1V03_LOCUS1998</name>
</gene>
<dbReference type="OrthoDB" id="6532759at2759"/>
<dbReference type="InterPro" id="IPR032675">
    <property type="entry name" value="LRR_dom_sf"/>
</dbReference>
<dbReference type="AlphaFoldDB" id="A0A7R9PV65"/>
<name>A0A7R9PV65_9ACAR</name>
<evidence type="ECO:0000313" key="2">
    <source>
        <dbReference type="Proteomes" id="UP000759131"/>
    </source>
</evidence>
<dbReference type="PANTHER" id="PTHR38926">
    <property type="entry name" value="F-BOX DOMAIN CONTAINING PROTEIN, EXPRESSED"/>
    <property type="match status" value="1"/>
</dbReference>